<gene>
    <name evidence="3" type="ORF">KIN20_016738</name>
</gene>
<proteinExistence type="inferred from homology"/>
<protein>
    <recommendedName>
        <fullName evidence="2">Peptidase M13 N-terminal domain-containing protein</fullName>
    </recommendedName>
</protein>
<dbReference type="GO" id="GO:0004222">
    <property type="term" value="F:metalloendopeptidase activity"/>
    <property type="evidence" value="ECO:0007669"/>
    <property type="project" value="InterPro"/>
</dbReference>
<feature type="domain" description="Peptidase M13 N-terminal" evidence="2">
    <location>
        <begin position="95"/>
        <end position="415"/>
    </location>
</feature>
<dbReference type="GO" id="GO:0016485">
    <property type="term" value="P:protein processing"/>
    <property type="evidence" value="ECO:0007669"/>
    <property type="project" value="TreeGrafter"/>
</dbReference>
<name>A0AAD5QQX4_PARTN</name>
<reference evidence="3" key="1">
    <citation type="submission" date="2021-06" db="EMBL/GenBank/DDBJ databases">
        <title>Parelaphostrongylus tenuis whole genome reference sequence.</title>
        <authorList>
            <person name="Garwood T.J."/>
            <person name="Larsen P.A."/>
            <person name="Fountain-Jones N.M."/>
            <person name="Garbe J.R."/>
            <person name="Macchietto M.G."/>
            <person name="Kania S.A."/>
            <person name="Gerhold R.W."/>
            <person name="Richards J.E."/>
            <person name="Wolf T.M."/>
        </authorList>
    </citation>
    <scope>NUCLEOTIDE SEQUENCE</scope>
    <source>
        <strain evidence="3">MNPRO001-30</strain>
        <tissue evidence="3">Meninges</tissue>
    </source>
</reference>
<evidence type="ECO:0000259" key="2">
    <source>
        <dbReference type="Pfam" id="PF05649"/>
    </source>
</evidence>
<keyword evidence="4" id="KW-1185">Reference proteome</keyword>
<evidence type="ECO:0000256" key="1">
    <source>
        <dbReference type="ARBA" id="ARBA00007357"/>
    </source>
</evidence>
<dbReference type="InterPro" id="IPR000718">
    <property type="entry name" value="Peptidase_M13"/>
</dbReference>
<dbReference type="Proteomes" id="UP001196413">
    <property type="component" value="Unassembled WGS sequence"/>
</dbReference>
<comment type="similarity">
    <text evidence="1">Belongs to the peptidase M13 family.</text>
</comment>
<sequence length="423" mass="48730">MSVFSDIVYQQFVNCDDVSRNPLLTPIGTYSSTSSKKKMTDKFPTSWFLVILIPFGLLIPHITDPCENESEDSDPPAQELTAEMLPRFINISMNPCSDFYEFTCGIWKSEHPIGPCKSAINQFHILGDKVAAKMRATFESPEVLQSKSACTAKAIYRKCMDREELNRIGAKNMIREIREYSVSWPMLDRDKWRHERFNLTTLLIDALRKRGVQAFIRTDIITDTKNATRAVIEFSQGFLRLGPHRDHYLDKEKYKEKIDAYQKVFVKLVKLIHEETNVSIDEKAIAYDVGKIFEFESKLAGITEAKEDLRNFTEMYNLRRLSDVGILMPLIDWNTYFHSVAPSSIHKYLAADPPVLLAQIDYMRRLTNLLNSTDSVTITNYVYTAYSLALIDELGERYEGVAREFKYLTFGRKSKTPVERLLG</sequence>
<dbReference type="SUPFAM" id="SSF55486">
    <property type="entry name" value="Metalloproteases ('zincins'), catalytic domain"/>
    <property type="match status" value="1"/>
</dbReference>
<dbReference type="Pfam" id="PF05649">
    <property type="entry name" value="Peptidase_M13_N"/>
    <property type="match status" value="1"/>
</dbReference>
<dbReference type="EMBL" id="JAHQIW010003360">
    <property type="protein sequence ID" value="KAJ1358330.1"/>
    <property type="molecule type" value="Genomic_DNA"/>
</dbReference>
<comment type="caution">
    <text evidence="3">The sequence shown here is derived from an EMBL/GenBank/DDBJ whole genome shotgun (WGS) entry which is preliminary data.</text>
</comment>
<dbReference type="Gene3D" id="1.10.1380.10">
    <property type="entry name" value="Neutral endopeptidase , domain2"/>
    <property type="match status" value="1"/>
</dbReference>
<dbReference type="PANTHER" id="PTHR11733:SF237">
    <property type="entry name" value="NEPRILYSIN-LIKE 4"/>
    <property type="match status" value="1"/>
</dbReference>
<dbReference type="PANTHER" id="PTHR11733">
    <property type="entry name" value="ZINC METALLOPROTEASE FAMILY M13 NEPRILYSIN-RELATED"/>
    <property type="match status" value="1"/>
</dbReference>
<evidence type="ECO:0000313" key="4">
    <source>
        <dbReference type="Proteomes" id="UP001196413"/>
    </source>
</evidence>
<accession>A0AAD5QQX4</accession>
<dbReference type="GO" id="GO:0005886">
    <property type="term" value="C:plasma membrane"/>
    <property type="evidence" value="ECO:0007669"/>
    <property type="project" value="TreeGrafter"/>
</dbReference>
<dbReference type="InterPro" id="IPR008753">
    <property type="entry name" value="Peptidase_M13_N"/>
</dbReference>
<evidence type="ECO:0000313" key="3">
    <source>
        <dbReference type="EMBL" id="KAJ1358330.1"/>
    </source>
</evidence>
<dbReference type="InterPro" id="IPR042089">
    <property type="entry name" value="Peptidase_M13_dom_2"/>
</dbReference>
<dbReference type="PROSITE" id="PS51885">
    <property type="entry name" value="NEPRILYSIN"/>
    <property type="match status" value="1"/>
</dbReference>
<dbReference type="AlphaFoldDB" id="A0AAD5QQX4"/>
<organism evidence="3 4">
    <name type="scientific">Parelaphostrongylus tenuis</name>
    <name type="common">Meningeal worm</name>
    <dbReference type="NCBI Taxonomy" id="148309"/>
    <lineage>
        <taxon>Eukaryota</taxon>
        <taxon>Metazoa</taxon>
        <taxon>Ecdysozoa</taxon>
        <taxon>Nematoda</taxon>
        <taxon>Chromadorea</taxon>
        <taxon>Rhabditida</taxon>
        <taxon>Rhabditina</taxon>
        <taxon>Rhabditomorpha</taxon>
        <taxon>Strongyloidea</taxon>
        <taxon>Metastrongylidae</taxon>
        <taxon>Parelaphostrongylus</taxon>
    </lineage>
</organism>